<dbReference type="AlphaFoldDB" id="A0A817BBG7"/>
<dbReference type="Proteomes" id="UP001295469">
    <property type="component" value="Chromosome A10"/>
</dbReference>
<gene>
    <name evidence="1" type="ORF">DARMORV10_A10P06320.1</name>
</gene>
<name>A0A817BBG7_BRANA</name>
<dbReference type="Gramene" id="CDY06732">
    <property type="protein sequence ID" value="CDY06732"/>
    <property type="gene ID" value="GSBRNA2T00122922001"/>
</dbReference>
<dbReference type="OMA" id="HVAHINY"/>
<proteinExistence type="predicted"/>
<organism evidence="1">
    <name type="scientific">Brassica napus</name>
    <name type="common">Rape</name>
    <dbReference type="NCBI Taxonomy" id="3708"/>
    <lineage>
        <taxon>Eukaryota</taxon>
        <taxon>Viridiplantae</taxon>
        <taxon>Streptophyta</taxon>
        <taxon>Embryophyta</taxon>
        <taxon>Tracheophyta</taxon>
        <taxon>Spermatophyta</taxon>
        <taxon>Magnoliopsida</taxon>
        <taxon>eudicotyledons</taxon>
        <taxon>Gunneridae</taxon>
        <taxon>Pentapetalae</taxon>
        <taxon>rosids</taxon>
        <taxon>malvids</taxon>
        <taxon>Brassicales</taxon>
        <taxon>Brassicaceae</taxon>
        <taxon>Brassiceae</taxon>
        <taxon>Brassica</taxon>
    </lineage>
</organism>
<evidence type="ECO:0000313" key="1">
    <source>
        <dbReference type="EMBL" id="CAF2316676.1"/>
    </source>
</evidence>
<reference evidence="1" key="1">
    <citation type="submission" date="2021-01" db="EMBL/GenBank/DDBJ databases">
        <authorList>
            <consortium name="Genoscope - CEA"/>
            <person name="William W."/>
        </authorList>
    </citation>
    <scope>NUCLEOTIDE SEQUENCE</scope>
</reference>
<sequence>MTAVSELRNPEAYRDVSRTGFAHVAHINYMVVGYESSLLEKEYAFQSAMENISAAKEQLRLVLATKEVEESGTRRCLEKHISKGLHIPLAVVDQLKADEIKFKIELNDLEVTIITENNMVLSPIISDQADWPASFSCKLLQFE</sequence>
<protein>
    <submittedName>
        <fullName evidence="1">(rape) hypothetical protein</fullName>
    </submittedName>
</protein>
<dbReference type="EMBL" id="HG994364">
    <property type="protein sequence ID" value="CAF2316676.1"/>
    <property type="molecule type" value="Genomic_DNA"/>
</dbReference>
<accession>A0A817BBG7</accession>